<evidence type="ECO:0000313" key="2">
    <source>
        <dbReference type="EMBL" id="MBB6480876.1"/>
    </source>
</evidence>
<dbReference type="AlphaFoldDB" id="A0A841RAY6"/>
<dbReference type="SUPFAM" id="SSF52777">
    <property type="entry name" value="CoA-dependent acyltransferases"/>
    <property type="match status" value="1"/>
</dbReference>
<organism evidence="2 3">
    <name type="scientific">Spirochaeta isovalerica</name>
    <dbReference type="NCBI Taxonomy" id="150"/>
    <lineage>
        <taxon>Bacteria</taxon>
        <taxon>Pseudomonadati</taxon>
        <taxon>Spirochaetota</taxon>
        <taxon>Spirochaetia</taxon>
        <taxon>Spirochaetales</taxon>
        <taxon>Spirochaetaceae</taxon>
        <taxon>Spirochaeta</taxon>
    </lineage>
</organism>
<dbReference type="Proteomes" id="UP000587760">
    <property type="component" value="Unassembled WGS sequence"/>
</dbReference>
<dbReference type="EMBL" id="JACHGJ010000004">
    <property type="protein sequence ID" value="MBB6480876.1"/>
    <property type="molecule type" value="Genomic_DNA"/>
</dbReference>
<dbReference type="InterPro" id="IPR023213">
    <property type="entry name" value="CAT-like_dom_sf"/>
</dbReference>
<dbReference type="InterPro" id="IPR045257">
    <property type="entry name" value="E2/Pdx1"/>
</dbReference>
<feature type="domain" description="2-oxoacid dehydrogenase acyltransferase catalytic" evidence="1">
    <location>
        <begin position="8"/>
        <end position="136"/>
    </location>
</feature>
<accession>A0A841RAY6</accession>
<keyword evidence="2" id="KW-0670">Pyruvate</keyword>
<reference evidence="2 3" key="1">
    <citation type="submission" date="2020-08" db="EMBL/GenBank/DDBJ databases">
        <title>Genomic Encyclopedia of Type Strains, Phase IV (KMG-IV): sequencing the most valuable type-strain genomes for metagenomic binning, comparative biology and taxonomic classification.</title>
        <authorList>
            <person name="Goeker M."/>
        </authorList>
    </citation>
    <scope>NUCLEOTIDE SEQUENCE [LARGE SCALE GENOMIC DNA]</scope>
    <source>
        <strain evidence="2 3">DSM 2461</strain>
    </source>
</reference>
<proteinExistence type="predicted"/>
<dbReference type="Pfam" id="PF00198">
    <property type="entry name" value="2-oxoacid_dh"/>
    <property type="match status" value="2"/>
</dbReference>
<evidence type="ECO:0000259" key="1">
    <source>
        <dbReference type="Pfam" id="PF00198"/>
    </source>
</evidence>
<dbReference type="GO" id="GO:0004742">
    <property type="term" value="F:dihydrolipoyllysine-residue acetyltransferase activity"/>
    <property type="evidence" value="ECO:0007669"/>
    <property type="project" value="TreeGrafter"/>
</dbReference>
<dbReference type="Gene3D" id="3.30.559.10">
    <property type="entry name" value="Chloramphenicol acetyltransferase-like domain"/>
    <property type="match status" value="1"/>
</dbReference>
<gene>
    <name evidence="2" type="ORF">HNR50_002549</name>
</gene>
<keyword evidence="3" id="KW-1185">Reference proteome</keyword>
<name>A0A841RAY6_9SPIO</name>
<feature type="domain" description="2-oxoacid dehydrogenase acyltransferase catalytic" evidence="1">
    <location>
        <begin position="173"/>
        <end position="249"/>
    </location>
</feature>
<protein>
    <submittedName>
        <fullName evidence="2">Pyruvate/2-oxoglutarate dehydrogenase complex dihydrolipoamide acyltransferase (E2) component</fullName>
    </submittedName>
</protein>
<dbReference type="PANTHER" id="PTHR23151">
    <property type="entry name" value="DIHYDROLIPOAMIDE ACETYL/SUCCINYL-TRANSFERASE-RELATED"/>
    <property type="match status" value="1"/>
</dbReference>
<keyword evidence="2" id="KW-0808">Transferase</keyword>
<evidence type="ECO:0000313" key="3">
    <source>
        <dbReference type="Proteomes" id="UP000587760"/>
    </source>
</evidence>
<dbReference type="InterPro" id="IPR001078">
    <property type="entry name" value="2-oxoacid_DH_actylTfrase"/>
</dbReference>
<dbReference type="GO" id="GO:0045254">
    <property type="term" value="C:pyruvate dehydrogenase complex"/>
    <property type="evidence" value="ECO:0007669"/>
    <property type="project" value="InterPro"/>
</dbReference>
<dbReference type="PANTHER" id="PTHR23151:SF90">
    <property type="entry name" value="DIHYDROLIPOYLLYSINE-RESIDUE ACETYLTRANSFERASE COMPONENT OF PYRUVATE DEHYDROGENASE COMPLEX, MITOCHONDRIAL-RELATED"/>
    <property type="match status" value="1"/>
</dbReference>
<sequence length="263" mass="29560">MGKEYTQETLSFLRKMVRASAAITAKKNTIHSMTEVDISIPLSLIRQIRENGKEKLSFTAYLVSCLAKTIEQFPRFNSFISGRRLVLLKDVNISVLMERKIGEEYVPEPLALKTCQEKGIGDIHKEIREAQKRVDEDFGSLGNMKLIKYIPGFLLKIFVSMADRNKAMGAKYGKLAITSVGMFCREPVWFIPHGSATVLLTVGSRINRVIETPEGFQSRIHQCLTVSFDHDIIDGAPAARFMEALSREIMSGNLLKTGENEND</sequence>
<dbReference type="RefSeq" id="WP_184747132.1">
    <property type="nucleotide sequence ID" value="NZ_JACHGJ010000004.1"/>
</dbReference>
<comment type="caution">
    <text evidence="2">The sequence shown here is derived from an EMBL/GenBank/DDBJ whole genome shotgun (WGS) entry which is preliminary data.</text>
</comment>
<dbReference type="GO" id="GO:0006086">
    <property type="term" value="P:pyruvate decarboxylation to acetyl-CoA"/>
    <property type="evidence" value="ECO:0007669"/>
    <property type="project" value="InterPro"/>
</dbReference>
<keyword evidence="2" id="KW-0012">Acyltransferase</keyword>